<evidence type="ECO:0000256" key="2">
    <source>
        <dbReference type="ARBA" id="ARBA00022692"/>
    </source>
</evidence>
<dbReference type="PANTHER" id="PTHR11689:SF89">
    <property type="entry name" value="CHLORIDE CHANNEL PROTEIN"/>
    <property type="match status" value="1"/>
</dbReference>
<comment type="caution">
    <text evidence="8">The sequence shown here is derived from an EMBL/GenBank/DDBJ whole genome shotgun (WGS) entry which is preliminary data.</text>
</comment>
<dbReference type="EMBL" id="CAUJNA010003781">
    <property type="protein sequence ID" value="CAJ1409696.1"/>
    <property type="molecule type" value="Genomic_DNA"/>
</dbReference>
<evidence type="ECO:0000313" key="8">
    <source>
        <dbReference type="EMBL" id="CAJ1409696.1"/>
    </source>
</evidence>
<organism evidence="8 9">
    <name type="scientific">Effrenium voratum</name>
    <dbReference type="NCBI Taxonomy" id="2562239"/>
    <lineage>
        <taxon>Eukaryota</taxon>
        <taxon>Sar</taxon>
        <taxon>Alveolata</taxon>
        <taxon>Dinophyceae</taxon>
        <taxon>Suessiales</taxon>
        <taxon>Symbiodiniaceae</taxon>
        <taxon>Effrenium</taxon>
    </lineage>
</organism>
<keyword evidence="6 7" id="KW-0472">Membrane</keyword>
<evidence type="ECO:0000256" key="4">
    <source>
        <dbReference type="ARBA" id="ARBA00022989"/>
    </source>
</evidence>
<dbReference type="Pfam" id="PF00654">
    <property type="entry name" value="Voltage_CLC"/>
    <property type="match status" value="1"/>
</dbReference>
<evidence type="ECO:0000256" key="5">
    <source>
        <dbReference type="ARBA" id="ARBA00023122"/>
    </source>
</evidence>
<evidence type="ECO:0000256" key="7">
    <source>
        <dbReference type="SAM" id="Phobius"/>
    </source>
</evidence>
<dbReference type="InterPro" id="IPR051280">
    <property type="entry name" value="Cl-channel/antiporter"/>
</dbReference>
<keyword evidence="3" id="KW-0677">Repeat</keyword>
<proteinExistence type="predicted"/>
<protein>
    <submittedName>
        <fullName evidence="8">Uncharacterized protein</fullName>
    </submittedName>
</protein>
<keyword evidence="9" id="KW-1185">Reference proteome</keyword>
<dbReference type="AlphaFoldDB" id="A0AA36JR74"/>
<dbReference type="PANTHER" id="PTHR11689">
    <property type="entry name" value="CHLORIDE CHANNEL PROTEIN CLC FAMILY MEMBER"/>
    <property type="match status" value="1"/>
</dbReference>
<accession>A0AA36JR74</accession>
<keyword evidence="4 7" id="KW-1133">Transmembrane helix</keyword>
<name>A0AA36JR74_9DINO</name>
<evidence type="ECO:0000313" key="9">
    <source>
        <dbReference type="Proteomes" id="UP001178507"/>
    </source>
</evidence>
<feature type="transmembrane region" description="Helical" evidence="7">
    <location>
        <begin position="177"/>
        <end position="198"/>
    </location>
</feature>
<dbReference type="SUPFAM" id="SSF81340">
    <property type="entry name" value="Clc chloride channel"/>
    <property type="match status" value="1"/>
</dbReference>
<reference evidence="8" key="1">
    <citation type="submission" date="2023-08" db="EMBL/GenBank/DDBJ databases">
        <authorList>
            <person name="Chen Y."/>
            <person name="Shah S."/>
            <person name="Dougan E. K."/>
            <person name="Thang M."/>
            <person name="Chan C."/>
        </authorList>
    </citation>
    <scope>NUCLEOTIDE SEQUENCE</scope>
</reference>
<evidence type="ECO:0000256" key="3">
    <source>
        <dbReference type="ARBA" id="ARBA00022737"/>
    </source>
</evidence>
<dbReference type="Gene3D" id="1.10.3080.10">
    <property type="entry name" value="Clc chloride channel"/>
    <property type="match status" value="1"/>
</dbReference>
<evidence type="ECO:0000256" key="6">
    <source>
        <dbReference type="ARBA" id="ARBA00023136"/>
    </source>
</evidence>
<gene>
    <name evidence="8" type="ORF">EVOR1521_LOCUS30721</name>
</gene>
<dbReference type="GO" id="GO:0015108">
    <property type="term" value="F:chloride transmembrane transporter activity"/>
    <property type="evidence" value="ECO:0007669"/>
    <property type="project" value="InterPro"/>
</dbReference>
<keyword evidence="5" id="KW-0129">CBS domain</keyword>
<keyword evidence="2 7" id="KW-0812">Transmembrane</keyword>
<dbReference type="InterPro" id="IPR014743">
    <property type="entry name" value="Cl-channel_core"/>
</dbReference>
<sequence length="314" mass="34429">MCMILVIQFLVRLKFHSMQLAMAQGGALIGILALMGVSTAYALCGVCLIQLCAPACGGSGIPENKAFLNGGAMPNLYSAQPEEFSEACRRTLGVRACTNVLANAAGFPVGREGPMVTMGSNLAFLLCRLDFNTEGERLIEPLVREWAARQLVRVEGHRGELVDEHRLAHSTRISCTVGGACAIAVIFNAPFGGLLYMFEEVTSLAWPGELTFRVFVATMLCSIISYGLCYVSGSEITEFVIYAETSQDKTWHWGASGREKTSRRWEEAWNGTLEDIQNMVNKSDIKSAFYRYIDEKSKNNKSKPRILGLANTPC</sequence>
<dbReference type="GO" id="GO:0016020">
    <property type="term" value="C:membrane"/>
    <property type="evidence" value="ECO:0007669"/>
    <property type="project" value="UniProtKB-SubCell"/>
</dbReference>
<dbReference type="Proteomes" id="UP001178507">
    <property type="component" value="Unassembled WGS sequence"/>
</dbReference>
<evidence type="ECO:0000256" key="1">
    <source>
        <dbReference type="ARBA" id="ARBA00004141"/>
    </source>
</evidence>
<dbReference type="InterPro" id="IPR001807">
    <property type="entry name" value="ClC"/>
</dbReference>
<comment type="subcellular location">
    <subcellularLocation>
        <location evidence="1">Membrane</location>
        <topology evidence="1">Multi-pass membrane protein</topology>
    </subcellularLocation>
</comment>
<feature type="transmembrane region" description="Helical" evidence="7">
    <location>
        <begin position="210"/>
        <end position="228"/>
    </location>
</feature>